<dbReference type="AlphaFoldDB" id="A0A6J4PSS2"/>
<evidence type="ECO:0000313" key="2">
    <source>
        <dbReference type="EMBL" id="CAA9422460.1"/>
    </source>
</evidence>
<proteinExistence type="predicted"/>
<feature type="region of interest" description="Disordered" evidence="1">
    <location>
        <begin position="1"/>
        <end position="59"/>
    </location>
</feature>
<feature type="compositionally biased region" description="Polar residues" evidence="1">
    <location>
        <begin position="26"/>
        <end position="46"/>
    </location>
</feature>
<name>A0A6J4PSS2_9BACT</name>
<protein>
    <submittedName>
        <fullName evidence="2">Uncharacterized protein</fullName>
    </submittedName>
</protein>
<dbReference type="EMBL" id="CADCUQ010000677">
    <property type="protein sequence ID" value="CAA9422460.1"/>
    <property type="molecule type" value="Genomic_DNA"/>
</dbReference>
<reference evidence="2" key="1">
    <citation type="submission" date="2020-02" db="EMBL/GenBank/DDBJ databases">
        <authorList>
            <person name="Meier V. D."/>
        </authorList>
    </citation>
    <scope>NUCLEOTIDE SEQUENCE</scope>
    <source>
        <strain evidence="2">AVDCRST_MAG64</strain>
    </source>
</reference>
<evidence type="ECO:0000256" key="1">
    <source>
        <dbReference type="SAM" id="MobiDB-lite"/>
    </source>
</evidence>
<sequence>MTTPRDDTSTVKNRVRRPTRLRAATSPISAMPTTSAENSSGITSMNSRRRKIWPIGPVT</sequence>
<gene>
    <name evidence="2" type="ORF">AVDCRST_MAG64-2972</name>
</gene>
<organism evidence="2">
    <name type="scientific">uncultured Phycisphaerae bacterium</name>
    <dbReference type="NCBI Taxonomy" id="904963"/>
    <lineage>
        <taxon>Bacteria</taxon>
        <taxon>Pseudomonadati</taxon>
        <taxon>Planctomycetota</taxon>
        <taxon>Phycisphaerae</taxon>
        <taxon>environmental samples</taxon>
    </lineage>
</organism>
<accession>A0A6J4PSS2</accession>